<protein>
    <recommendedName>
        <fullName evidence="2">N-methyl-D-aspartate receptor NMDAR2C subunit</fullName>
    </recommendedName>
</protein>
<evidence type="ECO:0008006" key="2">
    <source>
        <dbReference type="Google" id="ProtNLM"/>
    </source>
</evidence>
<evidence type="ECO:0000313" key="1">
    <source>
        <dbReference type="EMBL" id="SVA43247.1"/>
    </source>
</evidence>
<name>A0A381VUF4_9ZZZZ</name>
<dbReference type="PANTHER" id="PTHR21174">
    <property type="match status" value="1"/>
</dbReference>
<dbReference type="AlphaFoldDB" id="A0A381VUF4"/>
<dbReference type="PIRSF" id="PIRSF035170">
    <property type="entry name" value="HD_phosphohydro"/>
    <property type="match status" value="1"/>
</dbReference>
<dbReference type="SUPFAM" id="SSF109604">
    <property type="entry name" value="HD-domain/PDEase-like"/>
    <property type="match status" value="1"/>
</dbReference>
<reference evidence="1" key="1">
    <citation type="submission" date="2018-05" db="EMBL/GenBank/DDBJ databases">
        <authorList>
            <person name="Lanie J.A."/>
            <person name="Ng W.-L."/>
            <person name="Kazmierczak K.M."/>
            <person name="Andrzejewski T.M."/>
            <person name="Davidsen T.M."/>
            <person name="Wayne K.J."/>
            <person name="Tettelin H."/>
            <person name="Glass J.I."/>
            <person name="Rusch D."/>
            <person name="Podicherti R."/>
            <person name="Tsui H.-C.T."/>
            <person name="Winkler M.E."/>
        </authorList>
    </citation>
    <scope>NUCLEOTIDE SEQUENCE</scope>
</reference>
<organism evidence="1">
    <name type="scientific">marine metagenome</name>
    <dbReference type="NCBI Taxonomy" id="408172"/>
    <lineage>
        <taxon>unclassified sequences</taxon>
        <taxon>metagenomes</taxon>
        <taxon>ecological metagenomes</taxon>
    </lineage>
</organism>
<proteinExistence type="predicted"/>
<dbReference type="EMBL" id="UINC01009653">
    <property type="protein sequence ID" value="SVA43247.1"/>
    <property type="molecule type" value="Genomic_DNA"/>
</dbReference>
<dbReference type="PANTHER" id="PTHR21174:SF0">
    <property type="entry name" value="HD PHOSPHOHYDROLASE FAMILY PROTEIN-RELATED"/>
    <property type="match status" value="1"/>
</dbReference>
<dbReference type="InterPro" id="IPR009218">
    <property type="entry name" value="HD_phosphohydro"/>
</dbReference>
<accession>A0A381VUF4</accession>
<dbReference type="Gene3D" id="1.10.3210.10">
    <property type="entry name" value="Hypothetical protein af1432"/>
    <property type="match status" value="1"/>
</dbReference>
<sequence>MDGDRFHDLWGRLGGGSEADRIFQALSERYDEPHRYYHTADHIVYCLSSYDRATGTMGQNDVVEMALWFHDAILEIGSAENEQLSADWFVELAGSYLPRELVTEVSQAILATRYREVTREVDAQFVMDVDLSGFGQPWKAFFADTCLLRQEASHLDDARFRAGQELFLERLLSWPGVFHTQYFQDQYETNAQENIHQLLEKLKQPDLWV</sequence>
<gene>
    <name evidence="1" type="ORF">METZ01_LOCUS96101</name>
</gene>